<dbReference type="AlphaFoldDB" id="A0A2R4MAA9"/>
<evidence type="ECO:0000256" key="24">
    <source>
        <dbReference type="SAM" id="Phobius"/>
    </source>
</evidence>
<accession>A0A2R4MAA9</accession>
<protein>
    <recommendedName>
        <fullName evidence="21">Cbb3-type cytochrome c oxidase subunit</fullName>
    </recommendedName>
</protein>
<evidence type="ECO:0000313" key="27">
    <source>
        <dbReference type="Proteomes" id="UP000258927"/>
    </source>
</evidence>
<dbReference type="PROSITE" id="PS51007">
    <property type="entry name" value="CYTC"/>
    <property type="match status" value="2"/>
</dbReference>
<feature type="domain" description="Cytochrome c" evidence="25">
    <location>
        <begin position="108"/>
        <end position="196"/>
    </location>
</feature>
<keyword evidence="7 21" id="KW-0997">Cell inner membrane</keyword>
<feature type="binding site" description="axial binding residue" evidence="22">
    <location>
        <position position="220"/>
    </location>
    <ligand>
        <name>heme c</name>
        <dbReference type="ChEBI" id="CHEBI:61717"/>
        <label>2</label>
    </ligand>
    <ligandPart>
        <name>Fe</name>
        <dbReference type="ChEBI" id="CHEBI:18248"/>
    </ligandPart>
</feature>
<keyword evidence="6 21" id="KW-1003">Cell membrane</keyword>
<evidence type="ECO:0000256" key="11">
    <source>
        <dbReference type="ARBA" id="ARBA00022723"/>
    </source>
</evidence>
<dbReference type="SUPFAM" id="SSF46626">
    <property type="entry name" value="Cytochrome c"/>
    <property type="match status" value="2"/>
</dbReference>
<evidence type="ECO:0000256" key="14">
    <source>
        <dbReference type="ARBA" id="ARBA00022982"/>
    </source>
</evidence>
<evidence type="ECO:0000256" key="20">
    <source>
        <dbReference type="ARBA" id="ARBA00025525"/>
    </source>
</evidence>
<dbReference type="InterPro" id="IPR008168">
    <property type="entry name" value="Cyt_C_IC"/>
</dbReference>
<evidence type="ECO:0000313" key="26">
    <source>
        <dbReference type="EMBL" id="AVX02913.1"/>
    </source>
</evidence>
<feature type="transmembrane region" description="Helical" evidence="24">
    <location>
        <begin position="32"/>
        <end position="54"/>
    </location>
</feature>
<evidence type="ECO:0000256" key="4">
    <source>
        <dbReference type="ARBA" id="ARBA00011203"/>
    </source>
</evidence>
<evidence type="ECO:0000256" key="7">
    <source>
        <dbReference type="ARBA" id="ARBA00022519"/>
    </source>
</evidence>
<feature type="binding site" description="covalent" evidence="23">
    <location>
        <position position="121"/>
    </location>
    <ligand>
        <name>heme c</name>
        <dbReference type="ChEBI" id="CHEBI:61717"/>
        <label>1</label>
    </ligand>
</feature>
<keyword evidence="18 21" id="KW-0406">Ion transport</keyword>
<reference evidence="26 27" key="1">
    <citation type="submission" date="2017-05" db="EMBL/GenBank/DDBJ databases">
        <title>Genome Analysis of Maritalea myrionectae HL2708#5.</title>
        <authorList>
            <consortium name="Cotde Inc.-PKNU"/>
            <person name="Jang D."/>
            <person name="Oh H.-M."/>
        </authorList>
    </citation>
    <scope>NUCLEOTIDE SEQUENCE [LARGE SCALE GENOMIC DNA]</scope>
    <source>
        <strain evidence="26 27">HL2708#5</strain>
    </source>
</reference>
<feature type="binding site" description="axial binding residue" evidence="22">
    <location>
        <position position="125"/>
    </location>
    <ligand>
        <name>heme c</name>
        <dbReference type="ChEBI" id="CHEBI:61717"/>
        <label>1</label>
    </ligand>
    <ligandPart>
        <name>Fe</name>
        <dbReference type="ChEBI" id="CHEBI:18248"/>
    </ligandPart>
</feature>
<keyword evidence="17 21" id="KW-0408">Iron</keyword>
<dbReference type="PANTHER" id="PTHR33751:SF1">
    <property type="entry name" value="CBB3-TYPE CYTOCHROME C OXIDASE SUBUNIT FIXP"/>
    <property type="match status" value="1"/>
</dbReference>
<feature type="binding site" description="axial binding residue" evidence="22">
    <location>
        <position position="261"/>
    </location>
    <ligand>
        <name>heme c</name>
        <dbReference type="ChEBI" id="CHEBI:61717"/>
        <label>1</label>
    </ligand>
    <ligandPart>
        <name>Fe</name>
        <dbReference type="ChEBI" id="CHEBI:18248"/>
    </ligandPart>
</feature>
<comment type="function">
    <text evidence="20">C-type cytochrome. Part of the cbb3-type cytochrome c oxidase complex. FixP subunit is required for transferring electrons from donor cytochrome c via its heme groups to FixO subunit. From there, electrons are shuttled to the catalytic binuclear center of FixN subunit where oxygen reduction takes place. The complex also functions as a proton pump.</text>
</comment>
<name>A0A2R4MAA9_9HYPH</name>
<dbReference type="Pfam" id="PF13442">
    <property type="entry name" value="Cytochrome_CBB3"/>
    <property type="match status" value="2"/>
</dbReference>
<proteinExistence type="inferred from homology"/>
<evidence type="ECO:0000256" key="17">
    <source>
        <dbReference type="ARBA" id="ARBA00023004"/>
    </source>
</evidence>
<keyword evidence="5 21" id="KW-0813">Transport</keyword>
<feature type="binding site" description="axial binding residue" evidence="22">
    <location>
        <position position="173"/>
    </location>
    <ligand>
        <name>heme c</name>
        <dbReference type="ChEBI" id="CHEBI:61717"/>
        <label>2</label>
    </ligand>
    <ligandPart>
        <name>Fe</name>
        <dbReference type="ChEBI" id="CHEBI:18248"/>
    </ligandPart>
</feature>
<comment type="subcellular location">
    <subcellularLocation>
        <location evidence="1 21">Cell inner membrane</location>
    </subcellularLocation>
</comment>
<evidence type="ECO:0000256" key="2">
    <source>
        <dbReference type="ARBA" id="ARBA00004673"/>
    </source>
</evidence>
<dbReference type="UniPathway" id="UPA00705"/>
<keyword evidence="15 24" id="KW-1133">Transmembrane helix</keyword>
<gene>
    <name evidence="26" type="ORF">MXMO3_00366</name>
</gene>
<evidence type="ECO:0000256" key="10">
    <source>
        <dbReference type="ARBA" id="ARBA00022692"/>
    </source>
</evidence>
<feature type="domain" description="Cytochrome c" evidence="25">
    <location>
        <begin position="203"/>
        <end position="284"/>
    </location>
</feature>
<dbReference type="InterPro" id="IPR009056">
    <property type="entry name" value="Cyt_c-like_dom"/>
</dbReference>
<evidence type="ECO:0000256" key="6">
    <source>
        <dbReference type="ARBA" id="ARBA00022475"/>
    </source>
</evidence>
<dbReference type="InterPro" id="IPR050597">
    <property type="entry name" value="Cytochrome_c_Oxidase_Subunit"/>
</dbReference>
<evidence type="ECO:0000256" key="18">
    <source>
        <dbReference type="ARBA" id="ARBA00023065"/>
    </source>
</evidence>
<feature type="binding site" description="covalent" evidence="23">
    <location>
        <position position="124"/>
    </location>
    <ligand>
        <name>heme c</name>
        <dbReference type="ChEBI" id="CHEBI:61717"/>
        <label>1</label>
    </ligand>
</feature>
<dbReference type="GO" id="GO:0009055">
    <property type="term" value="F:electron transfer activity"/>
    <property type="evidence" value="ECO:0007669"/>
    <property type="project" value="InterPro"/>
</dbReference>
<dbReference type="RefSeq" id="WP_117394752.1">
    <property type="nucleotide sequence ID" value="NZ_CP021330.1"/>
</dbReference>
<evidence type="ECO:0000259" key="25">
    <source>
        <dbReference type="PROSITE" id="PS51007"/>
    </source>
</evidence>
<keyword evidence="10 24" id="KW-0812">Transmembrane</keyword>
<feature type="binding site" description="covalent" evidence="23">
    <location>
        <position position="216"/>
    </location>
    <ligand>
        <name>heme c</name>
        <dbReference type="ChEBI" id="CHEBI:61717"/>
        <label>2</label>
    </ligand>
</feature>
<dbReference type="Pfam" id="PF14715">
    <property type="entry name" value="FixP_N"/>
    <property type="match status" value="1"/>
</dbReference>
<evidence type="ECO:0000256" key="3">
    <source>
        <dbReference type="ARBA" id="ARBA00006113"/>
    </source>
</evidence>
<dbReference type="GO" id="GO:0020037">
    <property type="term" value="F:heme binding"/>
    <property type="evidence" value="ECO:0007669"/>
    <property type="project" value="InterPro"/>
</dbReference>
<dbReference type="STRING" id="1122213.GCA_000423365_03078"/>
<feature type="binding site" description="covalent" evidence="23">
    <location>
        <position position="219"/>
    </location>
    <ligand>
        <name>heme c</name>
        <dbReference type="ChEBI" id="CHEBI:61717"/>
        <label>2</label>
    </ligand>
</feature>
<comment type="similarity">
    <text evidence="3 21">Belongs to the CcoP / FixP family.</text>
</comment>
<comment type="cofactor">
    <cofactor evidence="21 23">
        <name>heme c</name>
        <dbReference type="ChEBI" id="CHEBI:61717"/>
    </cofactor>
    <text evidence="21 23">Binds 2 heme C groups per subunit.</text>
</comment>
<dbReference type="KEGG" id="mmyr:MXMO3_00366"/>
<dbReference type="PIRSF" id="PIRSF000006">
    <property type="entry name" value="Cbb3-Cox_fixP"/>
    <property type="match status" value="1"/>
</dbReference>
<evidence type="ECO:0000256" key="22">
    <source>
        <dbReference type="PIRSR" id="PIRSR000006-1"/>
    </source>
</evidence>
<dbReference type="InterPro" id="IPR032858">
    <property type="entry name" value="CcoP_N"/>
</dbReference>
<dbReference type="PRINTS" id="PR00605">
    <property type="entry name" value="CYTCHROMECIC"/>
</dbReference>
<dbReference type="Proteomes" id="UP000258927">
    <property type="component" value="Chromosome"/>
</dbReference>
<dbReference type="Gene3D" id="6.10.280.130">
    <property type="match status" value="1"/>
</dbReference>
<comment type="subunit">
    <text evidence="4">Component of the cbb3-type cytochrome c oxidase at least composed of FixN, FixO, FixQ and FixP.</text>
</comment>
<keyword evidence="13 21" id="KW-0375">Hydrogen ion transport</keyword>
<keyword evidence="11 21" id="KW-0479">Metal-binding</keyword>
<keyword evidence="16 21" id="KW-0560">Oxidoreductase</keyword>
<dbReference type="InterPro" id="IPR036909">
    <property type="entry name" value="Cyt_c-like_dom_sf"/>
</dbReference>
<evidence type="ECO:0000256" key="5">
    <source>
        <dbReference type="ARBA" id="ARBA00022448"/>
    </source>
</evidence>
<keyword evidence="9 21" id="KW-0679">Respiratory chain</keyword>
<dbReference type="EMBL" id="CP021330">
    <property type="protein sequence ID" value="AVX02913.1"/>
    <property type="molecule type" value="Genomic_DNA"/>
</dbReference>
<dbReference type="GO" id="GO:0005886">
    <property type="term" value="C:plasma membrane"/>
    <property type="evidence" value="ECO:0007669"/>
    <property type="project" value="UniProtKB-SubCell"/>
</dbReference>
<evidence type="ECO:0000256" key="13">
    <source>
        <dbReference type="ARBA" id="ARBA00022781"/>
    </source>
</evidence>
<dbReference type="InterPro" id="IPR038414">
    <property type="entry name" value="CcoP_N_sf"/>
</dbReference>
<organism evidence="26 27">
    <name type="scientific">Maritalea myrionectae</name>
    <dbReference type="NCBI Taxonomy" id="454601"/>
    <lineage>
        <taxon>Bacteria</taxon>
        <taxon>Pseudomonadati</taxon>
        <taxon>Pseudomonadota</taxon>
        <taxon>Alphaproteobacteria</taxon>
        <taxon>Hyphomicrobiales</taxon>
        <taxon>Devosiaceae</taxon>
        <taxon>Maritalea</taxon>
    </lineage>
</organism>
<evidence type="ECO:0000256" key="12">
    <source>
        <dbReference type="ARBA" id="ARBA00022737"/>
    </source>
</evidence>
<comment type="pathway">
    <text evidence="2 21">Energy metabolism; oxidative phosphorylation.</text>
</comment>
<evidence type="ECO:0000256" key="8">
    <source>
        <dbReference type="ARBA" id="ARBA00022617"/>
    </source>
</evidence>
<keyword evidence="14 21" id="KW-0249">Electron transport</keyword>
<keyword evidence="8 21" id="KW-0349">Heme</keyword>
<keyword evidence="12" id="KW-0677">Repeat</keyword>
<sequence>MSKKEIDEISGVETTGHEWDGIKELNTPMPRWWLWTFYGTIVWAVIYCILYPAIPLINGATPGILGYSSRAELAQNVAAADEAKQEFVSQINDMEVGAVLDNSDLTRFAVAGGESAYKVYCSQCHGAGAEGAVGFPNLNDDEWIWGGTIDEIYATISHGVRYEADDDTRVGEMPAFGEFWERDQIRATAHYVASLSGDEHDEAYLEEGKTLFEENCTACHGEDAGGIAELGAPSLNDAIWLYGGGVEAISAQINNPQHGAMPAWQERLGDATVKQLAVYVHSLGGGQ</sequence>
<dbReference type="Gene3D" id="1.10.760.10">
    <property type="entry name" value="Cytochrome c-like domain"/>
    <property type="match status" value="2"/>
</dbReference>
<evidence type="ECO:0000256" key="9">
    <source>
        <dbReference type="ARBA" id="ARBA00022660"/>
    </source>
</evidence>
<dbReference type="GO" id="GO:0006119">
    <property type="term" value="P:oxidative phosphorylation"/>
    <property type="evidence" value="ECO:0007669"/>
    <property type="project" value="UniProtKB-UniPathway"/>
</dbReference>
<dbReference type="InterPro" id="IPR004678">
    <property type="entry name" value="Cyt_c_oxidase_cbb3_su3"/>
</dbReference>
<dbReference type="GO" id="GO:0016491">
    <property type="term" value="F:oxidoreductase activity"/>
    <property type="evidence" value="ECO:0007669"/>
    <property type="project" value="UniProtKB-KW"/>
</dbReference>
<keyword evidence="19 21" id="KW-0472">Membrane</keyword>
<keyword evidence="27" id="KW-1185">Reference proteome</keyword>
<dbReference type="GO" id="GO:1902600">
    <property type="term" value="P:proton transmembrane transport"/>
    <property type="evidence" value="ECO:0007669"/>
    <property type="project" value="UniProtKB-KW"/>
</dbReference>
<evidence type="ECO:0000256" key="19">
    <source>
        <dbReference type="ARBA" id="ARBA00023136"/>
    </source>
</evidence>
<evidence type="ECO:0000256" key="16">
    <source>
        <dbReference type="ARBA" id="ARBA00023002"/>
    </source>
</evidence>
<dbReference type="GO" id="GO:0005506">
    <property type="term" value="F:iron ion binding"/>
    <property type="evidence" value="ECO:0007669"/>
    <property type="project" value="InterPro"/>
</dbReference>
<dbReference type="NCBIfam" id="TIGR00782">
    <property type="entry name" value="ccoP"/>
    <property type="match status" value="1"/>
</dbReference>
<evidence type="ECO:0000256" key="23">
    <source>
        <dbReference type="PIRSR" id="PIRSR000006-2"/>
    </source>
</evidence>
<evidence type="ECO:0000256" key="21">
    <source>
        <dbReference type="PIRNR" id="PIRNR000006"/>
    </source>
</evidence>
<dbReference type="PANTHER" id="PTHR33751">
    <property type="entry name" value="CBB3-TYPE CYTOCHROME C OXIDASE SUBUNIT FIXP"/>
    <property type="match status" value="1"/>
</dbReference>
<evidence type="ECO:0000256" key="15">
    <source>
        <dbReference type="ARBA" id="ARBA00022989"/>
    </source>
</evidence>
<evidence type="ECO:0000256" key="1">
    <source>
        <dbReference type="ARBA" id="ARBA00004533"/>
    </source>
</evidence>